<dbReference type="OrthoDB" id="7021427at2"/>
<evidence type="ECO:0008006" key="4">
    <source>
        <dbReference type="Google" id="ProtNLM"/>
    </source>
</evidence>
<dbReference type="KEGG" id="pman:OU5_6075"/>
<dbReference type="Pfam" id="PF11776">
    <property type="entry name" value="RcnB"/>
    <property type="match status" value="1"/>
</dbReference>
<proteinExistence type="predicted"/>
<protein>
    <recommendedName>
        <fullName evidence="4">Lipoprotein</fullName>
    </recommendedName>
</protein>
<sequence>MNSKSLIAALVIAAGAAGISPLVQADEPAAKTVQPGVNNTRELVVGDRAPDMYQHTDKALRNWKAKGLKAPKEQAQWVQINDKYMMVMITNGTIVDITPVER</sequence>
<organism evidence="2 3">
    <name type="scientific">Pseudomonas mandelii JR-1</name>
    <dbReference type="NCBI Taxonomy" id="1147786"/>
    <lineage>
        <taxon>Bacteria</taxon>
        <taxon>Pseudomonadati</taxon>
        <taxon>Pseudomonadota</taxon>
        <taxon>Gammaproteobacteria</taxon>
        <taxon>Pseudomonadales</taxon>
        <taxon>Pseudomonadaceae</taxon>
        <taxon>Pseudomonas</taxon>
    </lineage>
</organism>
<dbReference type="HOGENOM" id="CLU_179315_0_0_6"/>
<gene>
    <name evidence="2" type="ORF">OU5_6075</name>
</gene>
<dbReference type="Gene3D" id="3.10.450.160">
    <property type="entry name" value="inner membrane protein cigr"/>
    <property type="match status" value="1"/>
</dbReference>
<feature type="signal peptide" evidence="1">
    <location>
        <begin position="1"/>
        <end position="25"/>
    </location>
</feature>
<evidence type="ECO:0000313" key="3">
    <source>
        <dbReference type="Proteomes" id="UP000026913"/>
    </source>
</evidence>
<dbReference type="EMBL" id="CP005960">
    <property type="protein sequence ID" value="AHZ73154.1"/>
    <property type="molecule type" value="Genomic_DNA"/>
</dbReference>
<dbReference type="AlphaFoldDB" id="A0A024EJL6"/>
<dbReference type="InterPro" id="IPR024572">
    <property type="entry name" value="RcnB"/>
</dbReference>
<dbReference type="RefSeq" id="WP_010455197.1">
    <property type="nucleotide sequence ID" value="NZ_CP005960.1"/>
</dbReference>
<evidence type="ECO:0000313" key="2">
    <source>
        <dbReference type="EMBL" id="AHZ73154.1"/>
    </source>
</evidence>
<evidence type="ECO:0000256" key="1">
    <source>
        <dbReference type="SAM" id="SignalP"/>
    </source>
</evidence>
<accession>A0A024EJL6</accession>
<name>A0A024EJL6_9PSED</name>
<feature type="chain" id="PRO_5001528480" description="Lipoprotein" evidence="1">
    <location>
        <begin position="26"/>
        <end position="102"/>
    </location>
</feature>
<reference evidence="2 3" key="1">
    <citation type="journal article" date="2012" name="J. Bacteriol.">
        <title>Genome sequence of cold-adapted Pseudomonas mandelii strain JR-1.</title>
        <authorList>
            <person name="Jang S.H."/>
            <person name="Kim J."/>
            <person name="Kim J."/>
            <person name="Hong S."/>
            <person name="Lee C."/>
        </authorList>
    </citation>
    <scope>NUCLEOTIDE SEQUENCE [LARGE SCALE GENOMIC DNA]</scope>
    <source>
        <strain evidence="2 3">JR-1</strain>
    </source>
</reference>
<keyword evidence="1" id="KW-0732">Signal</keyword>
<dbReference type="Proteomes" id="UP000026913">
    <property type="component" value="Chromosome"/>
</dbReference>